<evidence type="ECO:0000256" key="1">
    <source>
        <dbReference type="ARBA" id="ARBA00022679"/>
    </source>
</evidence>
<dbReference type="InterPro" id="IPR016181">
    <property type="entry name" value="Acyl_CoA_acyltransferase"/>
</dbReference>
<gene>
    <name evidence="4" type="ORF">SAMN05421806_10424</name>
</gene>
<dbReference type="PROSITE" id="PS51186">
    <property type="entry name" value="GNAT"/>
    <property type="match status" value="1"/>
</dbReference>
<dbReference type="GO" id="GO:0016747">
    <property type="term" value="F:acyltransferase activity, transferring groups other than amino-acyl groups"/>
    <property type="evidence" value="ECO:0007669"/>
    <property type="project" value="InterPro"/>
</dbReference>
<dbReference type="PANTHER" id="PTHR43877:SF2">
    <property type="entry name" value="AMINOALKYLPHOSPHONATE N-ACETYLTRANSFERASE-RELATED"/>
    <property type="match status" value="1"/>
</dbReference>
<dbReference type="PANTHER" id="PTHR43877">
    <property type="entry name" value="AMINOALKYLPHOSPHONATE N-ACETYLTRANSFERASE-RELATED-RELATED"/>
    <property type="match status" value="1"/>
</dbReference>
<organism evidence="4 5">
    <name type="scientific">Streptomyces indicus</name>
    <dbReference type="NCBI Taxonomy" id="417292"/>
    <lineage>
        <taxon>Bacteria</taxon>
        <taxon>Bacillati</taxon>
        <taxon>Actinomycetota</taxon>
        <taxon>Actinomycetes</taxon>
        <taxon>Kitasatosporales</taxon>
        <taxon>Streptomycetaceae</taxon>
        <taxon>Streptomyces</taxon>
    </lineage>
</organism>
<keyword evidence="5" id="KW-1185">Reference proteome</keyword>
<dbReference type="EMBL" id="FNFF01000004">
    <property type="protein sequence ID" value="SDK01304.1"/>
    <property type="molecule type" value="Genomic_DNA"/>
</dbReference>
<accession>A0A1G8YFY4</accession>
<keyword evidence="1 4" id="KW-0808">Transferase</keyword>
<dbReference type="Gene3D" id="3.40.630.30">
    <property type="match status" value="1"/>
</dbReference>
<dbReference type="InterPro" id="IPR000182">
    <property type="entry name" value="GNAT_dom"/>
</dbReference>
<sequence>MSTAWSIAPEPVDSAAASALWRAYYTEVSDRWYLKETGRPTDPGELERGIAADTGDNLREPDGVLLVARYGGEPAGTAGVRRLDATTCELKRVFLLPRLRGRGGSGLLMDAAERAARAFGARRLVLDTRLDLIEARTLYVKRGFAEIPAYNSGPYQEIWYGKELTDVSTG</sequence>
<protein>
    <submittedName>
        <fullName evidence="4">Acetyltransferase (GNAT) family protein</fullName>
    </submittedName>
</protein>
<feature type="domain" description="N-acetyltransferase" evidence="3">
    <location>
        <begin position="19"/>
        <end position="165"/>
    </location>
</feature>
<dbReference type="AlphaFoldDB" id="A0A1G8YFY4"/>
<evidence type="ECO:0000313" key="5">
    <source>
        <dbReference type="Proteomes" id="UP000199155"/>
    </source>
</evidence>
<evidence type="ECO:0000313" key="4">
    <source>
        <dbReference type="EMBL" id="SDK01304.1"/>
    </source>
</evidence>
<evidence type="ECO:0000256" key="2">
    <source>
        <dbReference type="ARBA" id="ARBA00023315"/>
    </source>
</evidence>
<evidence type="ECO:0000259" key="3">
    <source>
        <dbReference type="PROSITE" id="PS51186"/>
    </source>
</evidence>
<dbReference type="SUPFAM" id="SSF55729">
    <property type="entry name" value="Acyl-CoA N-acyltransferases (Nat)"/>
    <property type="match status" value="1"/>
</dbReference>
<dbReference type="STRING" id="417292.SAMN05421806_10424"/>
<proteinExistence type="predicted"/>
<dbReference type="Proteomes" id="UP000199155">
    <property type="component" value="Unassembled WGS sequence"/>
</dbReference>
<dbReference type="InterPro" id="IPR050832">
    <property type="entry name" value="Bact_Acetyltransf"/>
</dbReference>
<keyword evidence="2" id="KW-0012">Acyltransferase</keyword>
<name>A0A1G8YFY4_9ACTN</name>
<reference evidence="4 5" key="1">
    <citation type="submission" date="2016-10" db="EMBL/GenBank/DDBJ databases">
        <authorList>
            <person name="de Groot N.N."/>
        </authorList>
    </citation>
    <scope>NUCLEOTIDE SEQUENCE [LARGE SCALE GENOMIC DNA]</scope>
    <source>
        <strain evidence="4 5">CGMCC 4.5727</strain>
    </source>
</reference>
<dbReference type="Pfam" id="PF00583">
    <property type="entry name" value="Acetyltransf_1"/>
    <property type="match status" value="1"/>
</dbReference>